<dbReference type="FunFam" id="3.40.50.300:FF:000104">
    <property type="entry name" value="ATP-binding cassette sub-family F member 3"/>
    <property type="match status" value="1"/>
</dbReference>
<comment type="similarity">
    <text evidence="1">Belongs to the ABC transporter superfamily. ABCF family. EF3 subfamily.</text>
</comment>
<dbReference type="PROSITE" id="PS50893">
    <property type="entry name" value="ABC_TRANSPORTER_2"/>
    <property type="match status" value="2"/>
</dbReference>
<dbReference type="GO" id="GO:0016887">
    <property type="term" value="F:ATP hydrolysis activity"/>
    <property type="evidence" value="ECO:0007669"/>
    <property type="project" value="InterPro"/>
</dbReference>
<dbReference type="STRING" id="51511.ENSCSAVP00000002142"/>
<dbReference type="FunCoup" id="H2Y9Z4">
    <property type="interactions" value="366"/>
</dbReference>
<keyword evidence="4" id="KW-0067">ATP-binding</keyword>
<dbReference type="OMA" id="QYEGTML"/>
<dbReference type="InterPro" id="IPR032781">
    <property type="entry name" value="ABC_tran_Xtn"/>
</dbReference>
<dbReference type="eggNOG" id="KOG0927">
    <property type="taxonomic scope" value="Eukaryota"/>
</dbReference>
<dbReference type="Ensembl" id="ENSCSAVT00000002180.1">
    <property type="protein sequence ID" value="ENSCSAVP00000002142.1"/>
    <property type="gene ID" value="ENSCSAVG00000001260.1"/>
</dbReference>
<dbReference type="InterPro" id="IPR027417">
    <property type="entry name" value="P-loop_NTPase"/>
</dbReference>
<evidence type="ECO:0000313" key="7">
    <source>
        <dbReference type="Ensembl" id="ENSCSAVP00000002142.1"/>
    </source>
</evidence>
<keyword evidence="8" id="KW-1185">Reference proteome</keyword>
<dbReference type="Pfam" id="PF12848">
    <property type="entry name" value="ABC_tran_Xtn"/>
    <property type="match status" value="1"/>
</dbReference>
<evidence type="ECO:0000256" key="4">
    <source>
        <dbReference type="ARBA" id="ARBA00022840"/>
    </source>
</evidence>
<evidence type="ECO:0000256" key="1">
    <source>
        <dbReference type="ARBA" id="ARBA00011054"/>
    </source>
</evidence>
<sequence length="663" mass="74929">MPSEAAKRRANKKKEAAKGRQRPNKKASDDTTTPEENGTTNGVTTNGISNGLKTIVITDGSSDKEARSCTGVLASHPISSDLHIYNYSCTYHGQVLFQDTNLELNCGNRYGLIGANGCGKSTMLASLGGREVPIPDHIDSFHLKNEASPSDNTPLQYVLDVDDERHRLELDAEKIMAVDPESDQLFKIYERLDELGADLAEVTASRILHGLGFTAEMQKKKLSDFSGGWRMRVSLARALFLKPYLLLLDEPTNHLDLDACVWLEEELKKFKHILVLVSHSQDFLNGVCTKIIFMDQKKLQYYSGNYDAFIKTRRELEENQMKRYQKEQDQINHMKDYIARFGHGSAKLARQAQSKEKTLAKMVDKGLTEKVRTESSFSFFFPECSRLAPPVLMVQNISFRYNDETPQIYKDIEFGVDMDTRLALVGPNGAGKSTLLKLISGELSPTDGIIRRHSHLKIARYHQHLQDHIDVELTPLEYMGKCYPHIKDIEQLRKLVGRYGISGKQQLCPIRKLSDGQKCRVVFAWLSSQNPNLLLLDEPTNHLDIETIDSLAEAINDFNGGLILVSHDFRLIDQVAKDIWVCENMKVTPWKQNIRAYKDLLRKKVLNREKKILKGESADHNVRNTVKKATKPAPNVVKPKGMIVGVVKPKKIAVPADFWEADQ</sequence>
<feature type="compositionally biased region" description="Low complexity" evidence="5">
    <location>
        <begin position="34"/>
        <end position="46"/>
    </location>
</feature>
<evidence type="ECO:0000259" key="6">
    <source>
        <dbReference type="PROSITE" id="PS50893"/>
    </source>
</evidence>
<dbReference type="SUPFAM" id="SSF52540">
    <property type="entry name" value="P-loop containing nucleoside triphosphate hydrolases"/>
    <property type="match status" value="2"/>
</dbReference>
<name>H2Y9Z4_CIOSA</name>
<dbReference type="InterPro" id="IPR050611">
    <property type="entry name" value="ABCF"/>
</dbReference>
<dbReference type="GO" id="GO:0005524">
    <property type="term" value="F:ATP binding"/>
    <property type="evidence" value="ECO:0007669"/>
    <property type="project" value="UniProtKB-KW"/>
</dbReference>
<dbReference type="PROSITE" id="PS00211">
    <property type="entry name" value="ABC_TRANSPORTER_1"/>
    <property type="match status" value="1"/>
</dbReference>
<organism evidence="7 8">
    <name type="scientific">Ciona savignyi</name>
    <name type="common">Pacific transparent sea squirt</name>
    <dbReference type="NCBI Taxonomy" id="51511"/>
    <lineage>
        <taxon>Eukaryota</taxon>
        <taxon>Metazoa</taxon>
        <taxon>Chordata</taxon>
        <taxon>Tunicata</taxon>
        <taxon>Ascidiacea</taxon>
        <taxon>Phlebobranchia</taxon>
        <taxon>Cionidae</taxon>
        <taxon>Ciona</taxon>
    </lineage>
</organism>
<evidence type="ECO:0000256" key="3">
    <source>
        <dbReference type="ARBA" id="ARBA00022741"/>
    </source>
</evidence>
<dbReference type="InterPro" id="IPR003439">
    <property type="entry name" value="ABC_transporter-like_ATP-bd"/>
</dbReference>
<dbReference type="InterPro" id="IPR017871">
    <property type="entry name" value="ABC_transporter-like_CS"/>
</dbReference>
<reference evidence="7" key="2">
    <citation type="submission" date="2025-08" db="UniProtKB">
        <authorList>
            <consortium name="Ensembl"/>
        </authorList>
    </citation>
    <scope>IDENTIFICATION</scope>
</reference>
<proteinExistence type="inferred from homology"/>
<reference evidence="7" key="3">
    <citation type="submission" date="2025-09" db="UniProtKB">
        <authorList>
            <consortium name="Ensembl"/>
        </authorList>
    </citation>
    <scope>IDENTIFICATION</scope>
</reference>
<dbReference type="AlphaFoldDB" id="H2Y9Z4"/>
<feature type="region of interest" description="Disordered" evidence="5">
    <location>
        <begin position="1"/>
        <end position="46"/>
    </location>
</feature>
<protein>
    <recommendedName>
        <fullName evidence="6">ABC transporter domain-containing protein</fullName>
    </recommendedName>
</protein>
<dbReference type="Gene3D" id="3.40.50.300">
    <property type="entry name" value="P-loop containing nucleotide triphosphate hydrolases"/>
    <property type="match status" value="2"/>
</dbReference>
<feature type="domain" description="ABC transporter" evidence="6">
    <location>
        <begin position="392"/>
        <end position="609"/>
    </location>
</feature>
<dbReference type="InterPro" id="IPR003593">
    <property type="entry name" value="AAA+_ATPase"/>
</dbReference>
<dbReference type="CDD" id="cd03221">
    <property type="entry name" value="ABCF_EF-3"/>
    <property type="match status" value="2"/>
</dbReference>
<dbReference type="Pfam" id="PF00005">
    <property type="entry name" value="ABC_tran"/>
    <property type="match status" value="2"/>
</dbReference>
<feature type="domain" description="ABC transporter" evidence="6">
    <location>
        <begin position="82"/>
        <end position="321"/>
    </location>
</feature>
<dbReference type="GeneTree" id="ENSGT00630000089910"/>
<dbReference type="PANTHER" id="PTHR19211">
    <property type="entry name" value="ATP-BINDING TRANSPORT PROTEIN-RELATED"/>
    <property type="match status" value="1"/>
</dbReference>
<accession>H2Y9Z4</accession>
<keyword evidence="2" id="KW-0677">Repeat</keyword>
<dbReference type="Proteomes" id="UP000007875">
    <property type="component" value="Unassembled WGS sequence"/>
</dbReference>
<dbReference type="PANTHER" id="PTHR19211:SF15">
    <property type="entry name" value="ATP-BINDING CASSETTE SUB-FAMILY F MEMBER 2"/>
    <property type="match status" value="1"/>
</dbReference>
<keyword evidence="3" id="KW-0547">Nucleotide-binding</keyword>
<evidence type="ECO:0000256" key="5">
    <source>
        <dbReference type="SAM" id="MobiDB-lite"/>
    </source>
</evidence>
<evidence type="ECO:0000313" key="8">
    <source>
        <dbReference type="Proteomes" id="UP000007875"/>
    </source>
</evidence>
<reference evidence="8" key="1">
    <citation type="submission" date="2003-08" db="EMBL/GenBank/DDBJ databases">
        <authorList>
            <person name="Birren B."/>
            <person name="Nusbaum C."/>
            <person name="Abebe A."/>
            <person name="Abouelleil A."/>
            <person name="Adekoya E."/>
            <person name="Ait-zahra M."/>
            <person name="Allen N."/>
            <person name="Allen T."/>
            <person name="An P."/>
            <person name="Anderson M."/>
            <person name="Anderson S."/>
            <person name="Arachchi H."/>
            <person name="Armbruster J."/>
            <person name="Bachantsang P."/>
            <person name="Baldwin J."/>
            <person name="Barry A."/>
            <person name="Bayul T."/>
            <person name="Blitshsteyn B."/>
            <person name="Bloom T."/>
            <person name="Blye J."/>
            <person name="Boguslavskiy L."/>
            <person name="Borowsky M."/>
            <person name="Boukhgalter B."/>
            <person name="Brunache A."/>
            <person name="Butler J."/>
            <person name="Calixte N."/>
            <person name="Calvo S."/>
            <person name="Camarata J."/>
            <person name="Campo K."/>
            <person name="Chang J."/>
            <person name="Cheshatsang Y."/>
            <person name="Citroen M."/>
            <person name="Collymore A."/>
            <person name="Considine T."/>
            <person name="Cook A."/>
            <person name="Cooke P."/>
            <person name="Corum B."/>
            <person name="Cuomo C."/>
            <person name="David R."/>
            <person name="Dawoe T."/>
            <person name="Degray S."/>
            <person name="Dodge S."/>
            <person name="Dooley K."/>
            <person name="Dorje P."/>
            <person name="Dorjee K."/>
            <person name="Dorris L."/>
            <person name="Duffey N."/>
            <person name="Dupes A."/>
            <person name="Elkins T."/>
            <person name="Engels R."/>
            <person name="Erickson J."/>
            <person name="Farina A."/>
            <person name="Faro S."/>
            <person name="Ferreira P."/>
            <person name="Fischer H."/>
            <person name="Fitzgerald M."/>
            <person name="Foley K."/>
            <person name="Gage D."/>
            <person name="Galagan J."/>
            <person name="Gearin G."/>
            <person name="Gnerre S."/>
            <person name="Gnirke A."/>
            <person name="Goyette A."/>
            <person name="Graham J."/>
            <person name="Grandbois E."/>
            <person name="Gyaltsen K."/>
            <person name="Hafez N."/>
            <person name="Hagopian D."/>
            <person name="Hagos B."/>
            <person name="Hall J."/>
            <person name="Hatcher B."/>
            <person name="Heller A."/>
            <person name="Higgins H."/>
            <person name="Honan T."/>
            <person name="Horn A."/>
            <person name="Houde N."/>
            <person name="Hughes L."/>
            <person name="Hulme W."/>
            <person name="Husby E."/>
            <person name="Iliev I."/>
            <person name="Jaffe D."/>
            <person name="Jones C."/>
            <person name="Kamal M."/>
            <person name="Kamat A."/>
            <person name="Kamvysselis M."/>
            <person name="Karlsson E."/>
            <person name="Kells C."/>
            <person name="Kieu A."/>
            <person name="Kisner P."/>
            <person name="Kodira C."/>
            <person name="Kulbokas E."/>
            <person name="Labutti K."/>
            <person name="Lama D."/>
            <person name="Landers T."/>
            <person name="Leger J."/>
            <person name="Levine S."/>
            <person name="Lewis D."/>
            <person name="Lewis T."/>
            <person name="Lindblad-toh K."/>
            <person name="Liu X."/>
            <person name="Lokyitsang T."/>
            <person name="Lokyitsang Y."/>
            <person name="Lucien O."/>
            <person name="Lui A."/>
            <person name="Ma L.J."/>
            <person name="Mabbitt R."/>
            <person name="Macdonald J."/>
            <person name="Maclean C."/>
            <person name="Major J."/>
            <person name="Manning J."/>
            <person name="Marabella R."/>
            <person name="Maru K."/>
            <person name="Matthews C."/>
            <person name="Mauceli E."/>
            <person name="Mccarthy M."/>
            <person name="Mcdonough S."/>
            <person name="Mcghee T."/>
            <person name="Meldrim J."/>
            <person name="Meneus L."/>
            <person name="Mesirov J."/>
            <person name="Mihalev A."/>
            <person name="Mihova T."/>
            <person name="Mikkelsen T."/>
            <person name="Mlenga V."/>
            <person name="Moru K."/>
            <person name="Mozes J."/>
            <person name="Mulrain L."/>
            <person name="Munson G."/>
            <person name="Naylor J."/>
            <person name="Newes C."/>
            <person name="Nguyen C."/>
            <person name="Nguyen N."/>
            <person name="Nguyen T."/>
            <person name="Nicol R."/>
            <person name="Nielsen C."/>
            <person name="Nizzari M."/>
            <person name="Norbu C."/>
            <person name="Norbu N."/>
            <person name="O'donnell P."/>
            <person name="Okoawo O."/>
            <person name="O'leary S."/>
            <person name="Omotosho B."/>
            <person name="O'neill K."/>
            <person name="Osman S."/>
            <person name="Parker S."/>
            <person name="Perrin D."/>
            <person name="Phunkhang P."/>
            <person name="Piqani B."/>
            <person name="Purcell S."/>
            <person name="Rachupka T."/>
            <person name="Ramasamy U."/>
            <person name="Rameau R."/>
            <person name="Ray V."/>
            <person name="Raymond C."/>
            <person name="Retta R."/>
            <person name="Richardson S."/>
            <person name="Rise C."/>
            <person name="Rodriguez J."/>
            <person name="Rogers J."/>
            <person name="Rogov P."/>
            <person name="Rutman M."/>
            <person name="Schupbach R."/>
            <person name="Seaman C."/>
            <person name="Settipalli S."/>
            <person name="Sharpe T."/>
            <person name="Sheridan J."/>
            <person name="Sherpa N."/>
            <person name="Shi J."/>
            <person name="Smirnov S."/>
            <person name="Smith C."/>
            <person name="Sougnez C."/>
            <person name="Spencer B."/>
            <person name="Stalker J."/>
            <person name="Stange-thomann N."/>
            <person name="Stavropoulos S."/>
            <person name="Stetson K."/>
            <person name="Stone C."/>
            <person name="Stone S."/>
            <person name="Stubbs M."/>
            <person name="Talamas J."/>
            <person name="Tchuinga P."/>
            <person name="Tenzing P."/>
            <person name="Tesfaye S."/>
            <person name="Theodore J."/>
            <person name="Thoulutsang Y."/>
            <person name="Topham K."/>
            <person name="Towey S."/>
            <person name="Tsamla T."/>
            <person name="Tsomo N."/>
            <person name="Vallee D."/>
            <person name="Vassiliev H."/>
            <person name="Venkataraman V."/>
            <person name="Vinson J."/>
            <person name="Vo A."/>
            <person name="Wade C."/>
            <person name="Wang S."/>
            <person name="Wangchuk T."/>
            <person name="Wangdi T."/>
            <person name="Whittaker C."/>
            <person name="Wilkinson J."/>
            <person name="Wu Y."/>
            <person name="Wyman D."/>
            <person name="Yadav S."/>
            <person name="Yang S."/>
            <person name="Yang X."/>
            <person name="Yeager S."/>
            <person name="Yee E."/>
            <person name="Young G."/>
            <person name="Zainoun J."/>
            <person name="Zembeck L."/>
            <person name="Zimmer A."/>
            <person name="Zody M."/>
            <person name="Lander E."/>
        </authorList>
    </citation>
    <scope>NUCLEOTIDE SEQUENCE [LARGE SCALE GENOMIC DNA]</scope>
</reference>
<dbReference type="InParanoid" id="H2Y9Z4"/>
<dbReference type="SMART" id="SM00382">
    <property type="entry name" value="AAA"/>
    <property type="match status" value="2"/>
</dbReference>
<evidence type="ECO:0000256" key="2">
    <source>
        <dbReference type="ARBA" id="ARBA00022737"/>
    </source>
</evidence>
<dbReference type="FunFam" id="3.40.50.300:FF:004536">
    <property type="entry name" value="ATP-binding cassette sub-family F member 2"/>
    <property type="match status" value="1"/>
</dbReference>